<reference evidence="1" key="1">
    <citation type="submission" date="2021-06" db="EMBL/GenBank/DDBJ databases">
        <authorList>
            <person name="Kallberg Y."/>
            <person name="Tangrot J."/>
            <person name="Rosling A."/>
        </authorList>
    </citation>
    <scope>NUCLEOTIDE SEQUENCE</scope>
    <source>
        <strain evidence="1">IN212</strain>
    </source>
</reference>
<feature type="non-terminal residue" evidence="1">
    <location>
        <position position="1"/>
    </location>
</feature>
<feature type="non-terminal residue" evidence="1">
    <location>
        <position position="58"/>
    </location>
</feature>
<accession>A0A9N9NWW7</accession>
<evidence type="ECO:0000313" key="2">
    <source>
        <dbReference type="Proteomes" id="UP000789396"/>
    </source>
</evidence>
<name>A0A9N9NWW7_9GLOM</name>
<comment type="caution">
    <text evidence="1">The sequence shown here is derived from an EMBL/GenBank/DDBJ whole genome shotgun (WGS) entry which is preliminary data.</text>
</comment>
<gene>
    <name evidence="1" type="ORF">RFULGI_LOCUS14850</name>
</gene>
<dbReference type="EMBL" id="CAJVPZ010044769">
    <property type="protein sequence ID" value="CAG8768086.1"/>
    <property type="molecule type" value="Genomic_DNA"/>
</dbReference>
<protein>
    <submittedName>
        <fullName evidence="1">12864_t:CDS:1</fullName>
    </submittedName>
</protein>
<keyword evidence="2" id="KW-1185">Reference proteome</keyword>
<dbReference type="Proteomes" id="UP000789396">
    <property type="component" value="Unassembled WGS sequence"/>
</dbReference>
<dbReference type="AlphaFoldDB" id="A0A9N9NWW7"/>
<sequence length="58" mass="6863">HILVVSSKDHKVITIQDFQEETNFQEETSSKKRKLSIDKSYDSDLNSDDSQYIRKMKK</sequence>
<evidence type="ECO:0000313" key="1">
    <source>
        <dbReference type="EMBL" id="CAG8768086.1"/>
    </source>
</evidence>
<proteinExistence type="predicted"/>
<organism evidence="1 2">
    <name type="scientific">Racocetra fulgida</name>
    <dbReference type="NCBI Taxonomy" id="60492"/>
    <lineage>
        <taxon>Eukaryota</taxon>
        <taxon>Fungi</taxon>
        <taxon>Fungi incertae sedis</taxon>
        <taxon>Mucoromycota</taxon>
        <taxon>Glomeromycotina</taxon>
        <taxon>Glomeromycetes</taxon>
        <taxon>Diversisporales</taxon>
        <taxon>Gigasporaceae</taxon>
        <taxon>Racocetra</taxon>
    </lineage>
</organism>